<dbReference type="Proteomes" id="UP000077295">
    <property type="component" value="Unassembled WGS sequence"/>
</dbReference>
<accession>A0ABD7KUV5</accession>
<evidence type="ECO:0000313" key="1">
    <source>
        <dbReference type="EMBL" id="SAE04434.1"/>
    </source>
</evidence>
<gene>
    <name evidence="1" type="ORF">SAMEA2273187_01686</name>
</gene>
<reference evidence="1 2" key="1">
    <citation type="submission" date="2016-03" db="EMBL/GenBank/DDBJ databases">
        <authorList>
            <consortium name="Pathogen Informatics"/>
        </authorList>
    </citation>
    <scope>NUCLEOTIDE SEQUENCE [LARGE SCALE GENOMIC DNA]</scope>
    <source>
        <strain evidence="2">e552</strain>
    </source>
</reference>
<sequence>MVKTIGNGFVSLNTNTNWRVESTIVLSKNGLPKIYFIL</sequence>
<protein>
    <submittedName>
        <fullName evidence="1">Uncharacterized protein</fullName>
    </submittedName>
</protein>
<dbReference type="AlphaFoldDB" id="A0ABD7KUV5"/>
<evidence type="ECO:0000313" key="2">
    <source>
        <dbReference type="Proteomes" id="UP000077295"/>
    </source>
</evidence>
<organism evidence="1 2">
    <name type="scientific">Enterobacter hormaechei</name>
    <dbReference type="NCBI Taxonomy" id="158836"/>
    <lineage>
        <taxon>Bacteria</taxon>
        <taxon>Pseudomonadati</taxon>
        <taxon>Pseudomonadota</taxon>
        <taxon>Gammaproteobacteria</taxon>
        <taxon>Enterobacterales</taxon>
        <taxon>Enterobacteriaceae</taxon>
        <taxon>Enterobacter</taxon>
        <taxon>Enterobacter cloacae complex</taxon>
    </lineage>
</organism>
<proteinExistence type="predicted"/>
<name>A0ABD7KUV5_9ENTR</name>
<dbReference type="EMBL" id="FKEV01000004">
    <property type="protein sequence ID" value="SAE04434.1"/>
    <property type="molecule type" value="Genomic_DNA"/>
</dbReference>
<comment type="caution">
    <text evidence="1">The sequence shown here is derived from an EMBL/GenBank/DDBJ whole genome shotgun (WGS) entry which is preliminary data.</text>
</comment>